<reference evidence="2" key="1">
    <citation type="submission" date="2018-04" db="EMBL/GenBank/DDBJ databases">
        <title>WGS assembly of Panicum hallii.</title>
        <authorList>
            <person name="Lovell J."/>
            <person name="Jenkins J."/>
            <person name="Lowry D."/>
            <person name="Mamidi S."/>
            <person name="Sreedasyam A."/>
            <person name="Weng X."/>
            <person name="Barry K."/>
            <person name="Bonette J."/>
            <person name="Campitelli B."/>
            <person name="Daum C."/>
            <person name="Gordon S."/>
            <person name="Gould B."/>
            <person name="Lipzen A."/>
            <person name="Macqueen A."/>
            <person name="Palacio-Mejia J."/>
            <person name="Plott C."/>
            <person name="Shakirov E."/>
            <person name="Shu S."/>
            <person name="Yoshinaga Y."/>
            <person name="Zane M."/>
            <person name="Rokhsar D."/>
            <person name="Grimwood J."/>
            <person name="Schmutz J."/>
            <person name="Juenger T."/>
        </authorList>
    </citation>
    <scope>NUCLEOTIDE SEQUENCE [LARGE SCALE GENOMIC DNA]</scope>
    <source>
        <strain evidence="2">FIL2</strain>
    </source>
</reference>
<name>A0A2T8KHB4_9POAL</name>
<organism evidence="2">
    <name type="scientific">Panicum hallii</name>
    <dbReference type="NCBI Taxonomy" id="206008"/>
    <lineage>
        <taxon>Eukaryota</taxon>
        <taxon>Viridiplantae</taxon>
        <taxon>Streptophyta</taxon>
        <taxon>Embryophyta</taxon>
        <taxon>Tracheophyta</taxon>
        <taxon>Spermatophyta</taxon>
        <taxon>Magnoliopsida</taxon>
        <taxon>Liliopsida</taxon>
        <taxon>Poales</taxon>
        <taxon>Poaceae</taxon>
        <taxon>PACMAD clade</taxon>
        <taxon>Panicoideae</taxon>
        <taxon>Panicodae</taxon>
        <taxon>Paniceae</taxon>
        <taxon>Panicinae</taxon>
        <taxon>Panicum</taxon>
        <taxon>Panicum sect. Panicum</taxon>
    </lineage>
</organism>
<evidence type="ECO:0000256" key="1">
    <source>
        <dbReference type="SAM" id="MobiDB-lite"/>
    </source>
</evidence>
<protein>
    <submittedName>
        <fullName evidence="2">Uncharacterized protein</fullName>
    </submittedName>
</protein>
<gene>
    <name evidence="2" type="ORF">PAHAL_3G058400</name>
</gene>
<accession>A0A2T8KHB4</accession>
<dbReference type="AlphaFoldDB" id="A0A2T8KHB4"/>
<dbReference type="Proteomes" id="UP000243499">
    <property type="component" value="Chromosome 3"/>
</dbReference>
<feature type="compositionally biased region" description="Gly residues" evidence="1">
    <location>
        <begin position="214"/>
        <end position="229"/>
    </location>
</feature>
<dbReference type="EMBL" id="CM008048">
    <property type="protein sequence ID" value="PVH61549.1"/>
    <property type="molecule type" value="Genomic_DNA"/>
</dbReference>
<proteinExistence type="predicted"/>
<evidence type="ECO:0000313" key="2">
    <source>
        <dbReference type="EMBL" id="PVH61549.1"/>
    </source>
</evidence>
<sequence length="247" mass="26480">MARAWSAPCSTAAWGVGDAGFHHPGLLRDAPLRSGARPSPGTRSSVAAWAGIIEARRRAGPALPRGHGQTLAEFSSVSEYNTNSLPMDWLRWLVLRSLCFLAYRLLVSRGAVTPCVQGRACRNPQKRKWTSATGSEGFGVGERLELGDARASRGAKLRKRSWRPCPGRWCPWSLLLPEEGSLNLNTAPEEQQARSGRLLRGIGPRDSGREEGGGDGYGGGQGTAGGPEEGGADPNHGPKCKNPERDY</sequence>
<feature type="region of interest" description="Disordered" evidence="1">
    <location>
        <begin position="187"/>
        <end position="247"/>
    </location>
</feature>
<dbReference type="Gramene" id="PVH61549">
    <property type="protein sequence ID" value="PVH61549"/>
    <property type="gene ID" value="PAHAL_3G058400"/>
</dbReference>